<name>A0A0S1XDN7_THEBA</name>
<sequence>MTVKWLVLETFNSLRVLLELGADILALNAKVALSILLESYWNAKARRSEEEEKEDFQFS</sequence>
<evidence type="ECO:0000313" key="2">
    <source>
        <dbReference type="Proteomes" id="UP000066042"/>
    </source>
</evidence>
<organism evidence="1 2">
    <name type="scientific">Thermococcus barophilus</name>
    <dbReference type="NCBI Taxonomy" id="55802"/>
    <lineage>
        <taxon>Archaea</taxon>
        <taxon>Methanobacteriati</taxon>
        <taxon>Methanobacteriota</taxon>
        <taxon>Thermococci</taxon>
        <taxon>Thermococcales</taxon>
        <taxon>Thermococcaceae</taxon>
        <taxon>Thermococcus</taxon>
    </lineage>
</organism>
<dbReference type="AlphaFoldDB" id="A0A0S1XDN7"/>
<accession>A0A0S1XDN7</accession>
<evidence type="ECO:0000313" key="1">
    <source>
        <dbReference type="EMBL" id="ALM75931.1"/>
    </source>
</evidence>
<dbReference type="Proteomes" id="UP000066042">
    <property type="component" value="Chromosome"/>
</dbReference>
<dbReference type="EMBL" id="CP013050">
    <property type="protein sequence ID" value="ALM75931.1"/>
    <property type="molecule type" value="Genomic_DNA"/>
</dbReference>
<gene>
    <name evidence="1" type="ORF">TBCH5v1_2028</name>
</gene>
<proteinExistence type="predicted"/>
<reference evidence="1 2" key="1">
    <citation type="journal article" date="2016" name="Genome Announc.">
        <title>Complete genome sequence of the hyperthermophilic and piezophilic archaeon Thermococcus barophilus Ch5, capable of growth at the expense of hydrogenogenesis from carbon monoxide and formate.</title>
        <authorList>
            <person name="Oger P."/>
            <person name="Sokolova T.G."/>
            <person name="Kozhevnikova D.A."/>
            <person name="Taranov E.A."/>
            <person name="Vannier P."/>
            <person name="Lee H.S."/>
            <person name="Kwon K.K."/>
            <person name="Kang S.G."/>
            <person name="Lee J.H."/>
            <person name="Bonch-Osmolovskaya E.A."/>
            <person name="Lebedinsky A.V."/>
        </authorList>
    </citation>
    <scope>NUCLEOTIDE SEQUENCE [LARGE SCALE GENOMIC DNA]</scope>
    <source>
        <strain evidence="2">Ch5</strain>
    </source>
</reference>
<dbReference type="PATRIC" id="fig|55802.8.peg.2008"/>
<protein>
    <submittedName>
        <fullName evidence="1">Uncharacterized protein</fullName>
    </submittedName>
</protein>